<reference evidence="7 8" key="1">
    <citation type="submission" date="2020-01" db="EMBL/GenBank/DDBJ databases">
        <title>Sulfitobacter sediminilitoris sp. nov., isolated from a tidal flat.</title>
        <authorList>
            <person name="Park S."/>
            <person name="Yoon J.-H."/>
        </authorList>
    </citation>
    <scope>NUCLEOTIDE SEQUENCE [LARGE SCALE GENOMIC DNA]</scope>
    <source>
        <strain evidence="7 8">JBTF-M27</strain>
    </source>
</reference>
<evidence type="ECO:0000256" key="2">
    <source>
        <dbReference type="ARBA" id="ARBA00022670"/>
    </source>
</evidence>
<accession>A0A6P0CGE0</accession>
<keyword evidence="3" id="KW-0479">Metal-binding</keyword>
<evidence type="ECO:0000313" key="7">
    <source>
        <dbReference type="EMBL" id="NEK25241.1"/>
    </source>
</evidence>
<sequence>MGKIALEVYKILPGVVAQISGSLLMPSDNSGNFVEYVKSSGRGASELYGSENATGPDGLVSGDLTFIDYSAAARGQKGPPGPVGGGGDTEVVTEKYITGQNDNIDDALQYNIEIRFVGDWSDAFKSVFIASADFLASLIAEDIPDAVDGNGNVYDDLVITADLDAIDGVGGVLGQAGPTGLRSDSGLTAVGQMTFDEADAQAYYDVGLFDDIVVHEMMHVMGFGTLWDRNNLVSTVVDDNGTKKPTDDTVTTVYTGDEANSVFAGSETTQDLILVETDGGSGTAGGHWDEETYLDELMTGYIGHLYPDGTYDDTNYLSDWSVASLADIGYVLTSGASGVADHLIFI</sequence>
<keyword evidence="5" id="KW-0862">Zinc</keyword>
<organism evidence="7 8">
    <name type="scientific">Sulfitobacter sediminilitoris</name>
    <dbReference type="NCBI Taxonomy" id="2698830"/>
    <lineage>
        <taxon>Bacteria</taxon>
        <taxon>Pseudomonadati</taxon>
        <taxon>Pseudomonadota</taxon>
        <taxon>Alphaproteobacteria</taxon>
        <taxon>Rhodobacterales</taxon>
        <taxon>Roseobacteraceae</taxon>
        <taxon>Sulfitobacter</taxon>
    </lineage>
</organism>
<evidence type="ECO:0000256" key="4">
    <source>
        <dbReference type="ARBA" id="ARBA00022801"/>
    </source>
</evidence>
<dbReference type="Proteomes" id="UP000468591">
    <property type="component" value="Unassembled WGS sequence"/>
</dbReference>
<dbReference type="GO" id="GO:0004222">
    <property type="term" value="F:metalloendopeptidase activity"/>
    <property type="evidence" value="ECO:0007669"/>
    <property type="project" value="InterPro"/>
</dbReference>
<dbReference type="GO" id="GO:0016020">
    <property type="term" value="C:membrane"/>
    <property type="evidence" value="ECO:0007669"/>
    <property type="project" value="InterPro"/>
</dbReference>
<keyword evidence="2" id="KW-0645">Protease</keyword>
<dbReference type="GO" id="GO:0006508">
    <property type="term" value="P:proteolysis"/>
    <property type="evidence" value="ECO:0007669"/>
    <property type="project" value="UniProtKB-KW"/>
</dbReference>
<dbReference type="RefSeq" id="WP_164356658.1">
    <property type="nucleotide sequence ID" value="NZ_JAABNT010000063.1"/>
</dbReference>
<dbReference type="GO" id="GO:0007155">
    <property type="term" value="P:cell adhesion"/>
    <property type="evidence" value="ECO:0007669"/>
    <property type="project" value="InterPro"/>
</dbReference>
<dbReference type="SUPFAM" id="SSF55486">
    <property type="entry name" value="Metalloproteases ('zincins'), catalytic domain"/>
    <property type="match status" value="1"/>
</dbReference>
<evidence type="ECO:0000256" key="1">
    <source>
        <dbReference type="ARBA" id="ARBA00001947"/>
    </source>
</evidence>
<dbReference type="GO" id="GO:0046872">
    <property type="term" value="F:metal ion binding"/>
    <property type="evidence" value="ECO:0007669"/>
    <property type="project" value="UniProtKB-KW"/>
</dbReference>
<dbReference type="Gene3D" id="3.90.132.10">
    <property type="entry name" value="Leishmanolysin , domain 2"/>
    <property type="match status" value="1"/>
</dbReference>
<keyword evidence="6" id="KW-0482">Metalloprotease</keyword>
<gene>
    <name evidence="7" type="ORF">GV827_23035</name>
</gene>
<comment type="caution">
    <text evidence="7">The sequence shown here is derived from an EMBL/GenBank/DDBJ whole genome shotgun (WGS) entry which is preliminary data.</text>
</comment>
<dbReference type="InterPro" id="IPR001577">
    <property type="entry name" value="Peptidase_M8"/>
</dbReference>
<proteinExistence type="predicted"/>
<dbReference type="Pfam" id="PF01457">
    <property type="entry name" value="Peptidase_M8"/>
    <property type="match status" value="1"/>
</dbReference>
<evidence type="ECO:0000256" key="5">
    <source>
        <dbReference type="ARBA" id="ARBA00022833"/>
    </source>
</evidence>
<keyword evidence="4" id="KW-0378">Hydrolase</keyword>
<comment type="cofactor">
    <cofactor evidence="1">
        <name>Zn(2+)</name>
        <dbReference type="ChEBI" id="CHEBI:29105"/>
    </cofactor>
</comment>
<keyword evidence="8" id="KW-1185">Reference proteome</keyword>
<evidence type="ECO:0000313" key="8">
    <source>
        <dbReference type="Proteomes" id="UP000468591"/>
    </source>
</evidence>
<evidence type="ECO:0008006" key="9">
    <source>
        <dbReference type="Google" id="ProtNLM"/>
    </source>
</evidence>
<evidence type="ECO:0000256" key="6">
    <source>
        <dbReference type="ARBA" id="ARBA00023049"/>
    </source>
</evidence>
<dbReference type="AlphaFoldDB" id="A0A6P0CGE0"/>
<evidence type="ECO:0000256" key="3">
    <source>
        <dbReference type="ARBA" id="ARBA00022723"/>
    </source>
</evidence>
<dbReference type="EMBL" id="JAABNT010000063">
    <property type="protein sequence ID" value="NEK25241.1"/>
    <property type="molecule type" value="Genomic_DNA"/>
</dbReference>
<protein>
    <recommendedName>
        <fullName evidence="9">Leishmanolysin</fullName>
    </recommendedName>
</protein>
<name>A0A6P0CGE0_9RHOB</name>